<protein>
    <submittedName>
        <fullName evidence="7 8">Solute carrier family 66 member 3-like isoform X1</fullName>
    </submittedName>
    <submittedName>
        <fullName evidence="10">Solute carrier family 66 member 3-like isoform X2</fullName>
    </submittedName>
</protein>
<dbReference type="RefSeq" id="XP_055886778.1">
    <property type="nucleotide sequence ID" value="XM_056030803.1"/>
</dbReference>
<evidence type="ECO:0000313" key="10">
    <source>
        <dbReference type="RefSeq" id="XP_055886778.1"/>
    </source>
</evidence>
<organism evidence="6 10">
    <name type="scientific">Biomphalaria glabrata</name>
    <name type="common">Bloodfluke planorb</name>
    <name type="synonym">Freshwater snail</name>
    <dbReference type="NCBI Taxonomy" id="6526"/>
    <lineage>
        <taxon>Eukaryota</taxon>
        <taxon>Metazoa</taxon>
        <taxon>Spiralia</taxon>
        <taxon>Lophotrochozoa</taxon>
        <taxon>Mollusca</taxon>
        <taxon>Gastropoda</taxon>
        <taxon>Heterobranchia</taxon>
        <taxon>Euthyneura</taxon>
        <taxon>Panpulmonata</taxon>
        <taxon>Hygrophila</taxon>
        <taxon>Lymnaeoidea</taxon>
        <taxon>Planorbidae</taxon>
        <taxon>Biomphalaria</taxon>
    </lineage>
</organism>
<feature type="transmembrane region" description="Helical" evidence="5">
    <location>
        <begin position="12"/>
        <end position="31"/>
    </location>
</feature>
<dbReference type="GO" id="GO:0016020">
    <property type="term" value="C:membrane"/>
    <property type="evidence" value="ECO:0007669"/>
    <property type="project" value="UniProtKB-SubCell"/>
</dbReference>
<feature type="transmembrane region" description="Helical" evidence="5">
    <location>
        <begin position="188"/>
        <end position="209"/>
    </location>
</feature>
<keyword evidence="6" id="KW-1185">Reference proteome</keyword>
<feature type="transmembrane region" description="Helical" evidence="5">
    <location>
        <begin position="158"/>
        <end position="182"/>
    </location>
</feature>
<evidence type="ECO:0000256" key="3">
    <source>
        <dbReference type="ARBA" id="ARBA00022989"/>
    </source>
</evidence>
<dbReference type="Gene3D" id="1.20.1280.290">
    <property type="match status" value="1"/>
</dbReference>
<dbReference type="PANTHER" id="PTHR12226:SF3">
    <property type="entry name" value="SOLUTE CARRIER FAMILY 66 MEMBER 3"/>
    <property type="match status" value="1"/>
</dbReference>
<dbReference type="Proteomes" id="UP001165740">
    <property type="component" value="Chromosome 5"/>
</dbReference>
<feature type="transmembrane region" description="Helical" evidence="5">
    <location>
        <begin position="127"/>
        <end position="146"/>
    </location>
</feature>
<accession>A0A9W3AI33</accession>
<dbReference type="OMA" id="EYPIILM"/>
<evidence type="ECO:0000313" key="9">
    <source>
        <dbReference type="RefSeq" id="XP_055886777.1"/>
    </source>
</evidence>
<evidence type="ECO:0000256" key="5">
    <source>
        <dbReference type="SAM" id="Phobius"/>
    </source>
</evidence>
<sequence length="219" mass="24878">MFLGYNGTTYELLVSFCNFLSYTVVGVTCIYKAPQVYAVVSSGSSLGIAIPSLTLEFTSYTIETGYQYGMGYPLDTYFETTLMWAQDVILFWVVLENRKMLNLRLAPYIAFYAFLGAFLMNRCFPDVVMYAFILSTTPIICSSKIVQLWKLLTTQQPGSLSALTWGLLSYLAGARVLTAIVITGDIPMFFNNFFATFLDIWLCCAIIYYNRKKRARRRS</sequence>
<dbReference type="InterPro" id="IPR016817">
    <property type="entry name" value="MannP-dilichol_defect-1"/>
</dbReference>
<comment type="subcellular location">
    <subcellularLocation>
        <location evidence="1">Membrane</location>
        <topology evidence="1">Multi-pass membrane protein</topology>
    </subcellularLocation>
</comment>
<dbReference type="OrthoDB" id="271506at2759"/>
<name>A0A9W3AI33_BIOGL</name>
<feature type="transmembrane region" description="Helical" evidence="5">
    <location>
        <begin position="102"/>
        <end position="121"/>
    </location>
</feature>
<dbReference type="GeneID" id="106059862"/>
<keyword evidence="3 5" id="KW-1133">Transmembrane helix</keyword>
<evidence type="ECO:0000256" key="4">
    <source>
        <dbReference type="ARBA" id="ARBA00023136"/>
    </source>
</evidence>
<keyword evidence="4 5" id="KW-0472">Membrane</keyword>
<dbReference type="RefSeq" id="XP_055886776.1">
    <property type="nucleotide sequence ID" value="XM_056030801.1"/>
</dbReference>
<evidence type="ECO:0000313" key="7">
    <source>
        <dbReference type="RefSeq" id="XP_055886775.1"/>
    </source>
</evidence>
<evidence type="ECO:0000313" key="6">
    <source>
        <dbReference type="Proteomes" id="UP001165740"/>
    </source>
</evidence>
<keyword evidence="2 5" id="KW-0812">Transmembrane</keyword>
<dbReference type="RefSeq" id="XP_055886777.1">
    <property type="nucleotide sequence ID" value="XM_056030802.1"/>
</dbReference>
<dbReference type="RefSeq" id="XP_055886775.1">
    <property type="nucleotide sequence ID" value="XM_056030800.1"/>
</dbReference>
<proteinExistence type="predicted"/>
<evidence type="ECO:0000256" key="1">
    <source>
        <dbReference type="ARBA" id="ARBA00004141"/>
    </source>
</evidence>
<reference evidence="7 8" key="1">
    <citation type="submission" date="2025-04" db="UniProtKB">
        <authorList>
            <consortium name="RefSeq"/>
        </authorList>
    </citation>
    <scope>IDENTIFICATION</scope>
</reference>
<dbReference type="PANTHER" id="PTHR12226">
    <property type="entry name" value="MANNOSE-P-DOLICHOL UTILIZATION DEFECT 1 LEC35 -RELATED"/>
    <property type="match status" value="1"/>
</dbReference>
<evidence type="ECO:0000256" key="2">
    <source>
        <dbReference type="ARBA" id="ARBA00022692"/>
    </source>
</evidence>
<feature type="transmembrane region" description="Helical" evidence="5">
    <location>
        <begin position="77"/>
        <end position="95"/>
    </location>
</feature>
<dbReference type="Pfam" id="PF04193">
    <property type="entry name" value="PQ-loop"/>
    <property type="match status" value="1"/>
</dbReference>
<dbReference type="AlphaFoldDB" id="A0A9W3AI33"/>
<dbReference type="InterPro" id="IPR006603">
    <property type="entry name" value="PQ-loop_rpt"/>
</dbReference>
<evidence type="ECO:0000313" key="8">
    <source>
        <dbReference type="RefSeq" id="XP_055886776.1"/>
    </source>
</evidence>
<gene>
    <name evidence="7 8 9 10" type="primary">LOC106059862</name>
</gene>